<reference evidence="3 4" key="1">
    <citation type="submission" date="2014-06" db="EMBL/GenBank/DDBJ databases">
        <title>The Genome of the Aflatoxigenic Filamentous Fungus Aspergillus nomius.</title>
        <authorList>
            <person name="Moore M.G."/>
            <person name="Shannon B.M."/>
            <person name="Brian M.M."/>
        </authorList>
    </citation>
    <scope>NUCLEOTIDE SEQUENCE [LARGE SCALE GENOMIC DNA]</scope>
    <source>
        <strain evidence="3 4">NRRL 13137</strain>
    </source>
</reference>
<dbReference type="GeneID" id="26813442"/>
<dbReference type="Gene3D" id="1.20.58.2130">
    <property type="match status" value="1"/>
</dbReference>
<dbReference type="InterPro" id="IPR042511">
    <property type="entry name" value="Sld3"/>
</dbReference>
<dbReference type="InterPro" id="IPR013948">
    <property type="entry name" value="DNA_replication_reg_Sld3_C"/>
</dbReference>
<dbReference type="Proteomes" id="UP000037505">
    <property type="component" value="Unassembled WGS sequence"/>
</dbReference>
<feature type="compositionally biased region" description="Polar residues" evidence="1">
    <location>
        <begin position="756"/>
        <end position="784"/>
    </location>
</feature>
<evidence type="ECO:0000256" key="1">
    <source>
        <dbReference type="SAM" id="MobiDB-lite"/>
    </source>
</evidence>
<evidence type="ECO:0000313" key="4">
    <source>
        <dbReference type="Proteomes" id="UP000037505"/>
    </source>
</evidence>
<proteinExistence type="predicted"/>
<gene>
    <name evidence="3" type="ORF">ANOM_011638</name>
</gene>
<dbReference type="RefSeq" id="XP_015400910.1">
    <property type="nucleotide sequence ID" value="XM_015556894.1"/>
</dbReference>
<dbReference type="EMBL" id="JNOM01000756">
    <property type="protein sequence ID" value="KNG79987.1"/>
    <property type="molecule type" value="Genomic_DNA"/>
</dbReference>
<feature type="region of interest" description="Disordered" evidence="1">
    <location>
        <begin position="538"/>
        <end position="617"/>
    </location>
</feature>
<evidence type="ECO:0000259" key="2">
    <source>
        <dbReference type="Pfam" id="PF08639"/>
    </source>
</evidence>
<feature type="compositionally biased region" description="Polar residues" evidence="1">
    <location>
        <begin position="581"/>
        <end position="602"/>
    </location>
</feature>
<dbReference type="GO" id="GO:0006270">
    <property type="term" value="P:DNA replication initiation"/>
    <property type="evidence" value="ECO:0007669"/>
    <property type="project" value="InterPro"/>
</dbReference>
<dbReference type="Pfam" id="PF08639">
    <property type="entry name" value="Sld3_STD"/>
    <property type="match status" value="1"/>
</dbReference>
<keyword evidence="4" id="KW-1185">Reference proteome</keyword>
<dbReference type="AlphaFoldDB" id="A0A0L1IKG8"/>
<accession>A0A0L1IKG8</accession>
<dbReference type="PANTHER" id="PTHR28067:SF1">
    <property type="entry name" value="DNA REPLICATION REGULATOR SLD3"/>
    <property type="match status" value="1"/>
</dbReference>
<sequence length="921" mass="101194">MASRVSSSALDPFSVNPLQEEVTNPTSKKRKTCHLENDWTKQTISIRAHAASLSHEPYVLEPIAIVPRCRLPLSWLDFSPASLCEIQFGSLFIADIPVLENNLRTEPVVLAVRLASDSGLYVVERVKKGIYALSKLARGVEEGDIVVAVKGWNPPGVEQAPRCLSAIEEGGDWWLMAQIDDPVTDTHFSTKRTKFDISVVFGVVDHDVRLQDVSPVDSGESRGQSVVPQVHLERDVSSDATMPTAVDPQEHCGDGVGTEFIGAESLQSPQELLDNLREQYLQALYISKTSVAYFAKGPLARCRTAFQSSELGSSQPSELSEFYREAVLTAKKMDLKYRETLPSTLKDVALSISDDESTLKKKRKNKKKLGKNGLYPTEEQFIRTWWKARAVVDQGVSTETSRDVELKKHVADLRLRETQLQILLILETMALEAAMADEAKSTEEGVGSDKMTVSKPKKLQDLQVMLELHLDRLCIWHAVSFDDVAVSDPNKVYGDNESGGKKVESDAVRDFCTEVIIPFYASRLPDKCKSITRKLGVPSVLSPFPKKPPPKNVPRAEPGAAVERQPSQKHPRRTLQRVLTDEQTASQGRRLSLSRFNTMPSQSERESMEPLLPSLSSNVRGGIQKAKRVDNREVDLNAVARQHETKLRKMQMLKDQKKELDAAIHALRKPNRELVAKDIAEDAEKRRTGGSARKPKNPVRNPFGEGVQVAATPKGSRKRNAIIGMPPLPRGMPMHSSTQPKASSFFGGDGSPVVPASTTRTKSFSIASSSRDTNAIQDTPTRRPTQPLGPFDGPGAGVTESPLSSGNLFRVPRRPVPRSTDMAPTTPVPLRRTKSRPEMVTEPTSSLVMETPPRQNPPVVPLIQTDGPAEVAADTPAKVLGTPVKGSSARLSVPTTTAVPVTPEKSIYAHLGWDDDDDLGL</sequence>
<feature type="domain" description="DNA replication regulator Sld3 C-terminal" evidence="2">
    <location>
        <begin position="271"/>
        <end position="782"/>
    </location>
</feature>
<name>A0A0L1IKG8_ASPN3</name>
<comment type="caution">
    <text evidence="3">The sequence shown here is derived from an EMBL/GenBank/DDBJ whole genome shotgun (WGS) entry which is preliminary data.</text>
</comment>
<dbReference type="GO" id="GO:0031261">
    <property type="term" value="C:DNA replication preinitiation complex"/>
    <property type="evidence" value="ECO:0007669"/>
    <property type="project" value="TreeGrafter"/>
</dbReference>
<dbReference type="PANTHER" id="PTHR28067">
    <property type="entry name" value="DNA REPLICATION REGULATOR SLD3"/>
    <property type="match status" value="1"/>
</dbReference>
<feature type="region of interest" description="Disordered" evidence="1">
    <location>
        <begin position="836"/>
        <end position="855"/>
    </location>
</feature>
<dbReference type="FunFam" id="1.20.58.2130:FF:000001">
    <property type="entry name" value="Uncharacterized protein"/>
    <property type="match status" value="1"/>
</dbReference>
<organism evidence="3 4">
    <name type="scientific">Aspergillus nomiae NRRL (strain ATCC 15546 / NRRL 13137 / CBS 260.88 / M93)</name>
    <dbReference type="NCBI Taxonomy" id="1509407"/>
    <lineage>
        <taxon>Eukaryota</taxon>
        <taxon>Fungi</taxon>
        <taxon>Dikarya</taxon>
        <taxon>Ascomycota</taxon>
        <taxon>Pezizomycotina</taxon>
        <taxon>Eurotiomycetes</taxon>
        <taxon>Eurotiomycetidae</taxon>
        <taxon>Eurotiales</taxon>
        <taxon>Aspergillaceae</taxon>
        <taxon>Aspergillus</taxon>
        <taxon>Aspergillus subgen. Circumdati</taxon>
    </lineage>
</organism>
<dbReference type="STRING" id="1509407.A0A0L1IKG8"/>
<evidence type="ECO:0000313" key="3">
    <source>
        <dbReference type="EMBL" id="KNG79987.1"/>
    </source>
</evidence>
<dbReference type="OrthoDB" id="15567at2759"/>
<feature type="region of interest" description="Disordered" evidence="1">
    <location>
        <begin position="682"/>
        <end position="831"/>
    </location>
</feature>
<protein>
    <recommendedName>
        <fullName evidence="2">DNA replication regulator Sld3 C-terminal domain-containing protein</fullName>
    </recommendedName>
</protein>